<dbReference type="GeneTree" id="ENSGT00730000114074"/>
<dbReference type="Ensembl" id="ENSCINT00000008056.3">
    <property type="protein sequence ID" value="ENSCINP00000008056.3"/>
    <property type="gene ID" value="ENSCING00000003904.3"/>
</dbReference>
<feature type="compositionally biased region" description="Basic residues" evidence="1">
    <location>
        <begin position="132"/>
        <end position="153"/>
    </location>
</feature>
<gene>
    <name evidence="3" type="primary">LOC100182273</name>
</gene>
<feature type="region of interest" description="Disordered" evidence="1">
    <location>
        <begin position="1"/>
        <end position="45"/>
    </location>
</feature>
<dbReference type="STRING" id="7719.ENSCINP00000008056"/>
<reference evidence="3" key="2">
    <citation type="submission" date="2025-08" db="UniProtKB">
        <authorList>
            <consortium name="Ensembl"/>
        </authorList>
    </citation>
    <scope>IDENTIFICATION</scope>
</reference>
<dbReference type="AlphaFoldDB" id="F6T9K3"/>
<protein>
    <submittedName>
        <fullName evidence="3">Histone H1-beta, late embryonic-like</fullName>
    </submittedName>
</protein>
<accession>A0A1W2VZW4</accession>
<feature type="compositionally biased region" description="Acidic residues" evidence="1">
    <location>
        <begin position="7"/>
        <end position="26"/>
    </location>
</feature>
<dbReference type="Proteomes" id="UP000008144">
    <property type="component" value="Unassembled WGS sequence"/>
</dbReference>
<name>F6T9K3_CIOIN</name>
<dbReference type="SMART" id="SM00526">
    <property type="entry name" value="H15"/>
    <property type="match status" value="1"/>
</dbReference>
<dbReference type="Pfam" id="PF00538">
    <property type="entry name" value="Linker_histone"/>
    <property type="match status" value="1"/>
</dbReference>
<dbReference type="GO" id="GO:0045910">
    <property type="term" value="P:negative regulation of DNA recombination"/>
    <property type="evidence" value="ECO:0000318"/>
    <property type="project" value="GO_Central"/>
</dbReference>
<dbReference type="RefSeq" id="XP_002119566.1">
    <property type="nucleotide sequence ID" value="XM_002119530.4"/>
</dbReference>
<keyword evidence="4" id="KW-1185">Reference proteome</keyword>
<reference evidence="4" key="1">
    <citation type="journal article" date="2002" name="Science">
        <title>The draft genome of Ciona intestinalis: insights into chordate and vertebrate origins.</title>
        <authorList>
            <person name="Dehal P."/>
            <person name="Satou Y."/>
            <person name="Campbell R.K."/>
            <person name="Chapman J."/>
            <person name="Degnan B."/>
            <person name="De Tomaso A."/>
            <person name="Davidson B."/>
            <person name="Di Gregorio A."/>
            <person name="Gelpke M."/>
            <person name="Goodstein D.M."/>
            <person name="Harafuji N."/>
            <person name="Hastings K.E."/>
            <person name="Ho I."/>
            <person name="Hotta K."/>
            <person name="Huang W."/>
            <person name="Kawashima T."/>
            <person name="Lemaire P."/>
            <person name="Martinez D."/>
            <person name="Meinertzhagen I.A."/>
            <person name="Necula S."/>
            <person name="Nonaka M."/>
            <person name="Putnam N."/>
            <person name="Rash S."/>
            <person name="Saiga H."/>
            <person name="Satake M."/>
            <person name="Terry A."/>
            <person name="Yamada L."/>
            <person name="Wang H.G."/>
            <person name="Awazu S."/>
            <person name="Azumi K."/>
            <person name="Boore J."/>
            <person name="Branno M."/>
            <person name="Chin-Bow S."/>
            <person name="DeSantis R."/>
            <person name="Doyle S."/>
            <person name="Francino P."/>
            <person name="Keys D.N."/>
            <person name="Haga S."/>
            <person name="Hayashi H."/>
            <person name="Hino K."/>
            <person name="Imai K.S."/>
            <person name="Inaba K."/>
            <person name="Kano S."/>
            <person name="Kobayashi K."/>
            <person name="Kobayashi M."/>
            <person name="Lee B.I."/>
            <person name="Makabe K.W."/>
            <person name="Manohar C."/>
            <person name="Matassi G."/>
            <person name="Medina M."/>
            <person name="Mochizuki Y."/>
            <person name="Mount S."/>
            <person name="Morishita T."/>
            <person name="Miura S."/>
            <person name="Nakayama A."/>
            <person name="Nishizaka S."/>
            <person name="Nomoto H."/>
            <person name="Ohta F."/>
            <person name="Oishi K."/>
            <person name="Rigoutsos I."/>
            <person name="Sano M."/>
            <person name="Sasaki A."/>
            <person name="Sasakura Y."/>
            <person name="Shoguchi E."/>
            <person name="Shin-i T."/>
            <person name="Spagnuolo A."/>
            <person name="Stainier D."/>
            <person name="Suzuki M.M."/>
            <person name="Tassy O."/>
            <person name="Takatori N."/>
            <person name="Tokuoka M."/>
            <person name="Yagi K."/>
            <person name="Yoshizaki F."/>
            <person name="Wada S."/>
            <person name="Zhang C."/>
            <person name="Hyatt P.D."/>
            <person name="Larimer F."/>
            <person name="Detter C."/>
            <person name="Doggett N."/>
            <person name="Glavina T."/>
            <person name="Hawkins T."/>
            <person name="Richardson P."/>
            <person name="Lucas S."/>
            <person name="Kohara Y."/>
            <person name="Levine M."/>
            <person name="Satoh N."/>
            <person name="Rokhsar D.S."/>
        </authorList>
    </citation>
    <scope>NUCLEOTIDE SEQUENCE [LARGE SCALE GENOMIC DNA]</scope>
</reference>
<evidence type="ECO:0000313" key="3">
    <source>
        <dbReference type="Ensembl" id="ENSCINP00000008056.3"/>
    </source>
</evidence>
<dbReference type="InterPro" id="IPR036388">
    <property type="entry name" value="WH-like_DNA-bd_sf"/>
</dbReference>
<dbReference type="KEGG" id="cin:100182273"/>
<dbReference type="InterPro" id="IPR005818">
    <property type="entry name" value="Histone_H1/H5_H15"/>
</dbReference>
<dbReference type="GO" id="GO:0006334">
    <property type="term" value="P:nucleosome assembly"/>
    <property type="evidence" value="ECO:0007669"/>
    <property type="project" value="InterPro"/>
</dbReference>
<accession>F6T9K3</accession>
<dbReference type="InterPro" id="IPR036390">
    <property type="entry name" value="WH_DNA-bd_sf"/>
</dbReference>
<dbReference type="GO" id="GO:0031492">
    <property type="term" value="F:nucleosomal DNA binding"/>
    <property type="evidence" value="ECO:0000318"/>
    <property type="project" value="GO_Central"/>
</dbReference>
<feature type="region of interest" description="Disordered" evidence="1">
    <location>
        <begin position="186"/>
        <end position="298"/>
    </location>
</feature>
<evidence type="ECO:0000256" key="1">
    <source>
        <dbReference type="SAM" id="MobiDB-lite"/>
    </source>
</evidence>
<sequence length="298" mass="32878">MSSMNTDEVENEELSTNDESEEELESEMTQSPSQEPLKTAIPKKVSGARKKPYLEMVVDTIEEIGEKQGSSFMAISKGIVEKYSLNPEKVKSYIKHAVVKGIKDEVLIRPKRKTGNAELKGLSGRFKVNPEHKKKQKALIKKNKSAKTKKTSIKKPAGLPPAESLKEKSYSVQLAKDKLKKARLSLNIAASPVVAKKRKKMMKEKLSAVKFQSTEDASENETAAKKAVKTKGSKEDKKPPNKKTPVSKKSKTDKAKSKKGDSTESKAPAKKDSKSKKVSSNDKPASAEPTKKPRSKKK</sequence>
<dbReference type="GO" id="GO:0005634">
    <property type="term" value="C:nucleus"/>
    <property type="evidence" value="ECO:0000318"/>
    <property type="project" value="GO_Central"/>
</dbReference>
<feature type="domain" description="H15" evidence="2">
    <location>
        <begin position="49"/>
        <end position="130"/>
    </location>
</feature>
<dbReference type="PROSITE" id="PS51504">
    <property type="entry name" value="H15"/>
    <property type="match status" value="1"/>
</dbReference>
<evidence type="ECO:0000259" key="2">
    <source>
        <dbReference type="PROSITE" id="PS51504"/>
    </source>
</evidence>
<dbReference type="OrthoDB" id="1110759at2759"/>
<dbReference type="Gene3D" id="1.10.10.10">
    <property type="entry name" value="Winged helix-like DNA-binding domain superfamily/Winged helix DNA-binding domain"/>
    <property type="match status" value="1"/>
</dbReference>
<dbReference type="GO" id="GO:0000786">
    <property type="term" value="C:nucleosome"/>
    <property type="evidence" value="ECO:0007669"/>
    <property type="project" value="InterPro"/>
</dbReference>
<dbReference type="OMA" id="MNTDEVE"/>
<feature type="compositionally biased region" description="Basic and acidic residues" evidence="1">
    <location>
        <begin position="250"/>
        <end position="272"/>
    </location>
</feature>
<dbReference type="GO" id="GO:0030261">
    <property type="term" value="P:chromosome condensation"/>
    <property type="evidence" value="ECO:0000318"/>
    <property type="project" value="GO_Central"/>
</dbReference>
<dbReference type="RefSeq" id="XP_026696021.1">
    <property type="nucleotide sequence ID" value="XM_026840220.1"/>
</dbReference>
<feature type="region of interest" description="Disordered" evidence="1">
    <location>
        <begin position="130"/>
        <end position="169"/>
    </location>
</feature>
<proteinExistence type="predicted"/>
<organism evidence="3 4">
    <name type="scientific">Ciona intestinalis</name>
    <name type="common">Transparent sea squirt</name>
    <name type="synonym">Ascidia intestinalis</name>
    <dbReference type="NCBI Taxonomy" id="7719"/>
    <lineage>
        <taxon>Eukaryota</taxon>
        <taxon>Metazoa</taxon>
        <taxon>Chordata</taxon>
        <taxon>Tunicata</taxon>
        <taxon>Ascidiacea</taxon>
        <taxon>Phlebobranchia</taxon>
        <taxon>Cionidae</taxon>
        <taxon>Ciona</taxon>
    </lineage>
</organism>
<dbReference type="GO" id="GO:0003690">
    <property type="term" value="F:double-stranded DNA binding"/>
    <property type="evidence" value="ECO:0000318"/>
    <property type="project" value="GO_Central"/>
</dbReference>
<dbReference type="SUPFAM" id="SSF46785">
    <property type="entry name" value="Winged helix' DNA-binding domain"/>
    <property type="match status" value="1"/>
</dbReference>
<dbReference type="HOGENOM" id="CLU_933694_0_0_1"/>
<reference evidence="3" key="3">
    <citation type="submission" date="2025-09" db="UniProtKB">
        <authorList>
            <consortium name="Ensembl"/>
        </authorList>
    </citation>
    <scope>IDENTIFICATION</scope>
</reference>
<evidence type="ECO:0000313" key="4">
    <source>
        <dbReference type="Proteomes" id="UP000008144"/>
    </source>
</evidence>
<dbReference type="GeneID" id="100182273"/>
<dbReference type="InParanoid" id="F6T9K3"/>